<dbReference type="Proteomes" id="UP000223913">
    <property type="component" value="Unassembled WGS sequence"/>
</dbReference>
<comment type="caution">
    <text evidence="1">The sequence shown here is derived from an EMBL/GenBank/DDBJ whole genome shotgun (WGS) entry which is preliminary data.</text>
</comment>
<sequence length="222" mass="26475">MNNRFPNLTTYKSDKTISEEFRMKWVSPYYLNLGKDDNDWIEQVKSVKRDFTEDVILKCIGGVDWRSRQTGAYFAAINNLIELTDIIGVHLLKSEVCFAGKQYAITLAMFNTEESIKYLSDYLDYYLQHPELEFDQIQVFEALKYLDEKNQTNYLLNHKDDWNRFGNRNIEKFENILLINHSKDSKEYNEAMEKITNVWSYSRPSEFVRKRIQTITKIKEKN</sequence>
<name>A0A2D0N2D8_FLAN2</name>
<gene>
    <name evidence="1" type="ORF">CRP01_31895</name>
</gene>
<evidence type="ECO:0000313" key="2">
    <source>
        <dbReference type="Proteomes" id="UP000223913"/>
    </source>
</evidence>
<evidence type="ECO:0000313" key="1">
    <source>
        <dbReference type="EMBL" id="PHN02580.1"/>
    </source>
</evidence>
<dbReference type="EMBL" id="PDUD01000039">
    <property type="protein sequence ID" value="PHN02580.1"/>
    <property type="molecule type" value="Genomic_DNA"/>
</dbReference>
<protein>
    <submittedName>
        <fullName evidence="1">Uncharacterized protein</fullName>
    </submittedName>
</protein>
<dbReference type="AlphaFoldDB" id="A0A2D0N2D8"/>
<dbReference type="Pfam" id="PF19463">
    <property type="entry name" value="DUF6000"/>
    <property type="match status" value="1"/>
</dbReference>
<organism evidence="1 2">
    <name type="scientific">Flavilitoribacter nigricans (strain ATCC 23147 / DSM 23189 / NBRC 102662 / NCIMB 1420 / SS-2)</name>
    <name type="common">Lewinella nigricans</name>
    <dbReference type="NCBI Taxonomy" id="1122177"/>
    <lineage>
        <taxon>Bacteria</taxon>
        <taxon>Pseudomonadati</taxon>
        <taxon>Bacteroidota</taxon>
        <taxon>Saprospiria</taxon>
        <taxon>Saprospirales</taxon>
        <taxon>Lewinellaceae</taxon>
        <taxon>Flavilitoribacter</taxon>
    </lineage>
</organism>
<proteinExistence type="predicted"/>
<reference evidence="1 2" key="1">
    <citation type="submission" date="2017-10" db="EMBL/GenBank/DDBJ databases">
        <title>The draft genome sequence of Lewinella nigricans NBRC 102662.</title>
        <authorList>
            <person name="Wang K."/>
        </authorList>
    </citation>
    <scope>NUCLEOTIDE SEQUENCE [LARGE SCALE GENOMIC DNA]</scope>
    <source>
        <strain evidence="1 2">NBRC 102662</strain>
    </source>
</reference>
<dbReference type="OrthoDB" id="8702693at2"/>
<dbReference type="InterPro" id="IPR046042">
    <property type="entry name" value="DUF6000"/>
</dbReference>
<accession>A0A2D0N2D8</accession>
<keyword evidence="2" id="KW-1185">Reference proteome</keyword>
<dbReference type="RefSeq" id="WP_099154124.1">
    <property type="nucleotide sequence ID" value="NZ_PDUD01000039.1"/>
</dbReference>